<evidence type="ECO:0000313" key="1">
    <source>
        <dbReference type="EMBL" id="CAK9110670.1"/>
    </source>
</evidence>
<name>A0ABP0SEI2_9DINO</name>
<protein>
    <submittedName>
        <fullName evidence="1">Uncharacterized protein</fullName>
    </submittedName>
</protein>
<gene>
    <name evidence="1" type="ORF">SCF082_LOCUS51394</name>
</gene>
<keyword evidence="2" id="KW-1185">Reference proteome</keyword>
<reference evidence="1 2" key="1">
    <citation type="submission" date="2024-02" db="EMBL/GenBank/DDBJ databases">
        <authorList>
            <person name="Chen Y."/>
            <person name="Shah S."/>
            <person name="Dougan E. K."/>
            <person name="Thang M."/>
            <person name="Chan C."/>
        </authorList>
    </citation>
    <scope>NUCLEOTIDE SEQUENCE [LARGE SCALE GENOMIC DNA]</scope>
</reference>
<sequence>MAEDFRRSLLSSLRCGEALGVCYQLSPSELAHLTCVAKWCSSKQRSALWCSYYVLRWGSDGTGPQTQVQLLRSWIDATPAPWPLAIGFCTPRSALDHLFWFVPVIRCALSARKPKATVVDR</sequence>
<evidence type="ECO:0000313" key="2">
    <source>
        <dbReference type="Proteomes" id="UP001642464"/>
    </source>
</evidence>
<dbReference type="Proteomes" id="UP001642464">
    <property type="component" value="Unassembled WGS sequence"/>
</dbReference>
<dbReference type="EMBL" id="CAXAMM010043572">
    <property type="protein sequence ID" value="CAK9110670.1"/>
    <property type="molecule type" value="Genomic_DNA"/>
</dbReference>
<comment type="caution">
    <text evidence="1">The sequence shown here is derived from an EMBL/GenBank/DDBJ whole genome shotgun (WGS) entry which is preliminary data.</text>
</comment>
<proteinExistence type="predicted"/>
<organism evidence="1 2">
    <name type="scientific">Durusdinium trenchii</name>
    <dbReference type="NCBI Taxonomy" id="1381693"/>
    <lineage>
        <taxon>Eukaryota</taxon>
        <taxon>Sar</taxon>
        <taxon>Alveolata</taxon>
        <taxon>Dinophyceae</taxon>
        <taxon>Suessiales</taxon>
        <taxon>Symbiodiniaceae</taxon>
        <taxon>Durusdinium</taxon>
    </lineage>
</organism>
<accession>A0ABP0SEI2</accession>